<comment type="caution">
    <text evidence="6">The sequence shown here is derived from an EMBL/GenBank/DDBJ whole genome shotgun (WGS) entry which is preliminary data.</text>
</comment>
<evidence type="ECO:0000256" key="1">
    <source>
        <dbReference type="ARBA" id="ARBA00010638"/>
    </source>
</evidence>
<sequence length="193" mass="21439">MTAEKTRLRRQFLAARRARSASDWRDRSNRLCAHLQASEHFQTARVVLSYFSYLGEPDLSPLLADRRRHWAFPRCVGASLAWHYWQPGEPLVANAVGISEPSACAPLCIPSQADLLIVPALACDTRGYRLGYGGGFYDRLLAQPAWQSKVAIAAIFTDAIVPELPVDAWDRLLSGICTEDGLSLRPFGQQEPS</sequence>
<keyword evidence="3 4" id="KW-0067">ATP-binding</keyword>
<accession>U5DM64</accession>
<feature type="binding site" evidence="4">
    <location>
        <begin position="5"/>
        <end position="9"/>
    </location>
    <ligand>
        <name>ATP</name>
        <dbReference type="ChEBI" id="CHEBI:30616"/>
    </ligand>
</feature>
<feature type="binding site" evidence="4">
    <location>
        <position position="56"/>
    </location>
    <ligand>
        <name>substrate</name>
    </ligand>
</feature>
<dbReference type="Gene3D" id="3.40.50.10420">
    <property type="entry name" value="NagB/RpiA/CoA transferase-like"/>
    <property type="match status" value="1"/>
</dbReference>
<dbReference type="NCBIfam" id="TIGR02727">
    <property type="entry name" value="MTHFS_bact"/>
    <property type="match status" value="1"/>
</dbReference>
<keyword evidence="6" id="KW-0436">Ligase</keyword>
<keyword evidence="5" id="KW-0460">Magnesium</keyword>
<dbReference type="STRING" id="582515.KR51_00013020"/>
<dbReference type="Pfam" id="PF01812">
    <property type="entry name" value="5-FTHF_cyc-lig"/>
    <property type="match status" value="1"/>
</dbReference>
<dbReference type="GO" id="GO:0009396">
    <property type="term" value="P:folic acid-containing compound biosynthetic process"/>
    <property type="evidence" value="ECO:0007669"/>
    <property type="project" value="TreeGrafter"/>
</dbReference>
<dbReference type="InterPro" id="IPR002698">
    <property type="entry name" value="FTHF_cligase"/>
</dbReference>
<dbReference type="RefSeq" id="WP_022605824.1">
    <property type="nucleotide sequence ID" value="NZ_ASSJ01000035.1"/>
</dbReference>
<dbReference type="FunCoup" id="U5DM64">
    <property type="interactions" value="261"/>
</dbReference>
<evidence type="ECO:0000256" key="3">
    <source>
        <dbReference type="ARBA" id="ARBA00022840"/>
    </source>
</evidence>
<feature type="binding site" evidence="4">
    <location>
        <begin position="129"/>
        <end position="137"/>
    </location>
    <ligand>
        <name>ATP</name>
        <dbReference type="ChEBI" id="CHEBI:30616"/>
    </ligand>
</feature>
<dbReference type="OrthoDB" id="9801938at2"/>
<dbReference type="InterPro" id="IPR037171">
    <property type="entry name" value="NagB/RpiA_transferase-like"/>
</dbReference>
<evidence type="ECO:0000256" key="5">
    <source>
        <dbReference type="RuleBase" id="RU361279"/>
    </source>
</evidence>
<dbReference type="AlphaFoldDB" id="U5DM64"/>
<keyword evidence="7" id="KW-1185">Reference proteome</keyword>
<dbReference type="GO" id="GO:0005524">
    <property type="term" value="F:ATP binding"/>
    <property type="evidence" value="ECO:0007669"/>
    <property type="project" value="UniProtKB-KW"/>
</dbReference>
<reference evidence="6 7" key="1">
    <citation type="submission" date="2013-05" db="EMBL/GenBank/DDBJ databases">
        <title>Draft genome sequence of Rubidibacter lacunae KORDI 51-2.</title>
        <authorList>
            <person name="Choi D.H."/>
            <person name="Noh J.H."/>
            <person name="Kwon K.-K."/>
            <person name="Lee J.-H."/>
            <person name="Ryu J.-Y."/>
        </authorList>
    </citation>
    <scope>NUCLEOTIDE SEQUENCE [LARGE SCALE GENOMIC DNA]</scope>
    <source>
        <strain evidence="6 7">KORDI 51-2</strain>
    </source>
</reference>
<name>U5DM64_9CHRO</name>
<comment type="catalytic activity">
    <reaction evidence="5">
        <text>(6S)-5-formyl-5,6,7,8-tetrahydrofolate + ATP = (6R)-5,10-methenyltetrahydrofolate + ADP + phosphate</text>
        <dbReference type="Rhea" id="RHEA:10488"/>
        <dbReference type="ChEBI" id="CHEBI:30616"/>
        <dbReference type="ChEBI" id="CHEBI:43474"/>
        <dbReference type="ChEBI" id="CHEBI:57455"/>
        <dbReference type="ChEBI" id="CHEBI:57457"/>
        <dbReference type="ChEBI" id="CHEBI:456216"/>
        <dbReference type="EC" id="6.3.3.2"/>
    </reaction>
</comment>
<dbReference type="GO" id="GO:0030272">
    <property type="term" value="F:5-formyltetrahydrofolate cyclo-ligase activity"/>
    <property type="evidence" value="ECO:0007669"/>
    <property type="project" value="UniProtKB-EC"/>
</dbReference>
<dbReference type="Proteomes" id="UP000016960">
    <property type="component" value="Unassembled WGS sequence"/>
</dbReference>
<dbReference type="PIRSF" id="PIRSF006806">
    <property type="entry name" value="FTHF_cligase"/>
    <property type="match status" value="1"/>
</dbReference>
<dbReference type="eggNOG" id="COG0212">
    <property type="taxonomic scope" value="Bacteria"/>
</dbReference>
<evidence type="ECO:0000256" key="2">
    <source>
        <dbReference type="ARBA" id="ARBA00022741"/>
    </source>
</evidence>
<keyword evidence="5" id="KW-0479">Metal-binding</keyword>
<dbReference type="PANTHER" id="PTHR23407:SF1">
    <property type="entry name" value="5-FORMYLTETRAHYDROFOLATE CYCLO-LIGASE"/>
    <property type="match status" value="1"/>
</dbReference>
<dbReference type="GO" id="GO:0035999">
    <property type="term" value="P:tetrahydrofolate interconversion"/>
    <property type="evidence" value="ECO:0007669"/>
    <property type="project" value="TreeGrafter"/>
</dbReference>
<dbReference type="GO" id="GO:0046872">
    <property type="term" value="F:metal ion binding"/>
    <property type="evidence" value="ECO:0007669"/>
    <property type="project" value="UniProtKB-KW"/>
</dbReference>
<evidence type="ECO:0000313" key="7">
    <source>
        <dbReference type="Proteomes" id="UP000016960"/>
    </source>
</evidence>
<organism evidence="6 7">
    <name type="scientific">Rubidibacter lacunae KORDI 51-2</name>
    <dbReference type="NCBI Taxonomy" id="582515"/>
    <lineage>
        <taxon>Bacteria</taxon>
        <taxon>Bacillati</taxon>
        <taxon>Cyanobacteriota</taxon>
        <taxon>Cyanophyceae</taxon>
        <taxon>Oscillatoriophycideae</taxon>
        <taxon>Chroococcales</taxon>
        <taxon>Aphanothecaceae</taxon>
        <taxon>Rubidibacter</taxon>
    </lineage>
</organism>
<dbReference type="PATRIC" id="fig|582515.4.peg.1452"/>
<comment type="similarity">
    <text evidence="1 5">Belongs to the 5-formyltetrahydrofolate cyclo-ligase family.</text>
</comment>
<dbReference type="EMBL" id="ASSJ01000035">
    <property type="protein sequence ID" value="ERN41972.1"/>
    <property type="molecule type" value="Genomic_DNA"/>
</dbReference>
<proteinExistence type="inferred from homology"/>
<comment type="cofactor">
    <cofactor evidence="5">
        <name>Mg(2+)</name>
        <dbReference type="ChEBI" id="CHEBI:18420"/>
    </cofactor>
</comment>
<evidence type="ECO:0000313" key="6">
    <source>
        <dbReference type="EMBL" id="ERN41972.1"/>
    </source>
</evidence>
<gene>
    <name evidence="6" type="ORF">KR51_00013020</name>
</gene>
<dbReference type="PANTHER" id="PTHR23407">
    <property type="entry name" value="ATPASE INHIBITOR/5-FORMYLTETRAHYDROFOLATE CYCLO-LIGASE"/>
    <property type="match status" value="1"/>
</dbReference>
<keyword evidence="2 4" id="KW-0547">Nucleotide-binding</keyword>
<dbReference type="SUPFAM" id="SSF100950">
    <property type="entry name" value="NagB/RpiA/CoA transferase-like"/>
    <property type="match status" value="1"/>
</dbReference>
<dbReference type="EC" id="6.3.3.2" evidence="5"/>
<dbReference type="InterPro" id="IPR024185">
    <property type="entry name" value="FTHF_cligase-like_sf"/>
</dbReference>
<dbReference type="InParanoid" id="U5DM64"/>
<protein>
    <recommendedName>
        <fullName evidence="5">5-formyltetrahydrofolate cyclo-ligase</fullName>
        <ecNumber evidence="5">6.3.3.2</ecNumber>
    </recommendedName>
</protein>
<evidence type="ECO:0000256" key="4">
    <source>
        <dbReference type="PIRSR" id="PIRSR006806-1"/>
    </source>
</evidence>